<keyword evidence="4" id="KW-1185">Reference proteome</keyword>
<protein>
    <submittedName>
        <fullName evidence="3">Oxidoreductase, NAD-binding Rossmann fold family protein</fullName>
    </submittedName>
</protein>
<dbReference type="PANTHER" id="PTHR43054">
    <property type="match status" value="1"/>
</dbReference>
<dbReference type="PANTHER" id="PTHR43054:SF1">
    <property type="entry name" value="SCYLLO-INOSITOL 2-DEHYDROGENASE (NADP(+)) IOLU"/>
    <property type="match status" value="1"/>
</dbReference>
<dbReference type="Gene3D" id="3.30.360.10">
    <property type="entry name" value="Dihydrodipicolinate Reductase, domain 2"/>
    <property type="match status" value="1"/>
</dbReference>
<gene>
    <name evidence="2" type="ORF">IV38_GL001322</name>
    <name evidence="3" type="ORF">IV40_GL001109</name>
</gene>
<dbReference type="Gene3D" id="3.40.50.720">
    <property type="entry name" value="NAD(P)-binding Rossmann-like Domain"/>
    <property type="match status" value="1"/>
</dbReference>
<dbReference type="STRING" id="81857.IV38_GL001322"/>
<name>A0A0R2FTX5_9LACO</name>
<dbReference type="EMBL" id="JQAT01000003">
    <property type="protein sequence ID" value="KRN28324.1"/>
    <property type="molecule type" value="Genomic_DNA"/>
</dbReference>
<dbReference type="SUPFAM" id="SSF51735">
    <property type="entry name" value="NAD(P)-binding Rossmann-fold domains"/>
    <property type="match status" value="1"/>
</dbReference>
<evidence type="ECO:0000259" key="1">
    <source>
        <dbReference type="Pfam" id="PF01408"/>
    </source>
</evidence>
<dbReference type="GO" id="GO:0000166">
    <property type="term" value="F:nucleotide binding"/>
    <property type="evidence" value="ECO:0007669"/>
    <property type="project" value="InterPro"/>
</dbReference>
<dbReference type="Proteomes" id="UP000051751">
    <property type="component" value="Unassembled WGS sequence"/>
</dbReference>
<comment type="caution">
    <text evidence="3">The sequence shown here is derived from an EMBL/GenBank/DDBJ whole genome shotgun (WGS) entry which is preliminary data.</text>
</comment>
<dbReference type="Proteomes" id="UP000051645">
    <property type="component" value="Unassembled WGS sequence"/>
</dbReference>
<organism evidence="3 4">
    <name type="scientific">Lactobacillus selangorensis</name>
    <dbReference type="NCBI Taxonomy" id="81857"/>
    <lineage>
        <taxon>Bacteria</taxon>
        <taxon>Bacillati</taxon>
        <taxon>Bacillota</taxon>
        <taxon>Bacilli</taxon>
        <taxon>Lactobacillales</taxon>
        <taxon>Lactobacillaceae</taxon>
        <taxon>Lactobacillus</taxon>
    </lineage>
</organism>
<accession>A0A0R2FTX5</accession>
<dbReference type="SUPFAM" id="SSF55347">
    <property type="entry name" value="Glyceraldehyde-3-phosphate dehydrogenase-like, C-terminal domain"/>
    <property type="match status" value="1"/>
</dbReference>
<evidence type="ECO:0000313" key="3">
    <source>
        <dbReference type="EMBL" id="KRN31826.1"/>
    </source>
</evidence>
<dbReference type="OrthoDB" id="9815825at2"/>
<evidence type="ECO:0000313" key="5">
    <source>
        <dbReference type="Proteomes" id="UP000051751"/>
    </source>
</evidence>
<feature type="domain" description="Gfo/Idh/MocA-like oxidoreductase N-terminal" evidence="1">
    <location>
        <begin position="5"/>
        <end position="118"/>
    </location>
</feature>
<dbReference type="InterPro" id="IPR036291">
    <property type="entry name" value="NAD(P)-bd_dom_sf"/>
</dbReference>
<reference evidence="4 5" key="1">
    <citation type="journal article" date="2015" name="Genome Announc.">
        <title>Expanding the biotechnology potential of lactobacilli through comparative genomics of 213 strains and associated genera.</title>
        <authorList>
            <person name="Sun Z."/>
            <person name="Harris H.M."/>
            <person name="McCann A."/>
            <person name="Guo C."/>
            <person name="Argimon S."/>
            <person name="Zhang W."/>
            <person name="Yang X."/>
            <person name="Jeffery I.B."/>
            <person name="Cooney J.C."/>
            <person name="Kagawa T.F."/>
            <person name="Liu W."/>
            <person name="Song Y."/>
            <person name="Salvetti E."/>
            <person name="Wrobel A."/>
            <person name="Rasinkangas P."/>
            <person name="Parkhill J."/>
            <person name="Rea M.C."/>
            <person name="O'Sullivan O."/>
            <person name="Ritari J."/>
            <person name="Douillard F.P."/>
            <person name="Paul Ross R."/>
            <person name="Yang R."/>
            <person name="Briner A.E."/>
            <person name="Felis G.E."/>
            <person name="de Vos W.M."/>
            <person name="Barrangou R."/>
            <person name="Klaenhammer T.R."/>
            <person name="Caufield P.W."/>
            <person name="Cui Y."/>
            <person name="Zhang H."/>
            <person name="O'Toole P.W."/>
        </authorList>
    </citation>
    <scope>NUCLEOTIDE SEQUENCE [LARGE SCALE GENOMIC DNA]</scope>
    <source>
        <strain evidence="2 5">ATCC BAA-66</strain>
        <strain evidence="3 4">DSM 13344</strain>
    </source>
</reference>
<dbReference type="Pfam" id="PF01408">
    <property type="entry name" value="GFO_IDH_MocA"/>
    <property type="match status" value="1"/>
</dbReference>
<sequence>MRTLGTIGTGWITGQFVQAAMETNAFTWKAVYSRSADKGRKFAADNQGQDVDVYSNLDEFMQGDFDTVYIASPNSLHFEQAKQAILAGKNVVVEKPAFTNPAEMDAIVALLKQHPEQYLFEAARHIYEDNFDQIQQIITNADHIDGATLTYMKYSSRYDLVLAGEEPNIFSPQFAGGALQDLGVYLVYDAVRWFGVPEKVLYKPTMLRTGVDGKGTAILHYLGFDVTLIMGKTVQSYLPSEIYSGKNTIWTNNAGTFDEVRLYENNGETHQTVGTKPDKNPMDAEVRAFSAIMADKNGQKYLNLLNLSRQVNQVLYDLRQSAGIVFPQDEQEMGK</sequence>
<evidence type="ECO:0000313" key="2">
    <source>
        <dbReference type="EMBL" id="KRN28324.1"/>
    </source>
</evidence>
<dbReference type="RefSeq" id="WP_057769292.1">
    <property type="nucleotide sequence ID" value="NZ_JQAT01000003.1"/>
</dbReference>
<dbReference type="PATRIC" id="fig|81857.3.peg.1333"/>
<evidence type="ECO:0000313" key="4">
    <source>
        <dbReference type="Proteomes" id="UP000051645"/>
    </source>
</evidence>
<dbReference type="EMBL" id="JQAZ01000003">
    <property type="protein sequence ID" value="KRN31826.1"/>
    <property type="molecule type" value="Genomic_DNA"/>
</dbReference>
<proteinExistence type="predicted"/>
<dbReference type="InterPro" id="IPR000683">
    <property type="entry name" value="Gfo/Idh/MocA-like_OxRdtase_N"/>
</dbReference>
<dbReference type="AlphaFoldDB" id="A0A0R2FTX5"/>